<dbReference type="RefSeq" id="WP_005596731.1">
    <property type="nucleotide sequence ID" value="NZ_AFWE01000170.1"/>
</dbReference>
<organism evidence="1 2">
    <name type="scientific">Vibrio scophthalmi LMG 19158</name>
    <dbReference type="NCBI Taxonomy" id="870967"/>
    <lineage>
        <taxon>Bacteria</taxon>
        <taxon>Pseudomonadati</taxon>
        <taxon>Pseudomonadota</taxon>
        <taxon>Gammaproteobacteria</taxon>
        <taxon>Vibrionales</taxon>
        <taxon>Vibrionaceae</taxon>
        <taxon>Vibrio</taxon>
    </lineage>
</organism>
<gene>
    <name evidence="1" type="ORF">VIS19158_10844</name>
</gene>
<proteinExistence type="predicted"/>
<comment type="caution">
    <text evidence="1">The sequence shown here is derived from an EMBL/GenBank/DDBJ whole genome shotgun (WGS) entry which is preliminary data.</text>
</comment>
<reference evidence="1 2" key="1">
    <citation type="journal article" date="2012" name="Int. J. Syst. Evol. Microbiol.">
        <title>Vibrio caribbeanicus sp. nov., isolated from the marine sponge Scleritoderma cyanea.</title>
        <authorList>
            <person name="Hoffmann M."/>
            <person name="Monday S.R."/>
            <person name="Allard M.W."/>
            <person name="Strain E.A."/>
            <person name="Whittaker P."/>
            <person name="Naum M."/>
            <person name="McCarthy P.J."/>
            <person name="Lopez J.V."/>
            <person name="Fischer M."/>
            <person name="Brown E.W."/>
        </authorList>
    </citation>
    <scope>NUCLEOTIDE SEQUENCE [LARGE SCALE GENOMIC DNA]</scope>
    <source>
        <strain evidence="1 2">LMG 19158</strain>
    </source>
</reference>
<protein>
    <submittedName>
        <fullName evidence="1">Uncharacterized protein</fullName>
    </submittedName>
</protein>
<sequence>MKDPLLSNRRITTELSNDSSITIDQMKQLSRDKQKDYANKLSSNWKDAKSKIEGMEHDELLGFIDANKDNGLLVRSGSATIRVSVYEYALMQYVSKEIKARSVREAIVRLMEEKIQM</sequence>
<dbReference type="Proteomes" id="UP000004349">
    <property type="component" value="Unassembled WGS sequence"/>
</dbReference>
<accession>F9RQL7</accession>
<dbReference type="EMBL" id="AFWE01000170">
    <property type="protein sequence ID" value="EGU33948.1"/>
    <property type="molecule type" value="Genomic_DNA"/>
</dbReference>
<name>F9RQL7_9VIBR</name>
<dbReference type="AlphaFoldDB" id="F9RQL7"/>
<evidence type="ECO:0000313" key="1">
    <source>
        <dbReference type="EMBL" id="EGU33948.1"/>
    </source>
</evidence>
<evidence type="ECO:0000313" key="2">
    <source>
        <dbReference type="Proteomes" id="UP000004349"/>
    </source>
</evidence>